<protein>
    <submittedName>
        <fullName evidence="1">Uncharacterized protein</fullName>
    </submittedName>
</protein>
<sequence>MRDTSAAERLLEVLAQGCPPPPQDGQVQLTYRPVVVNDQAGWPRPGTITAWWAGPDGAVLCRLRLSGAPRPRWVVYDPDRIALSTPDST</sequence>
<dbReference type="EMBL" id="MLYO01000009">
    <property type="protein sequence ID" value="OIK07717.1"/>
    <property type="molecule type" value="Genomic_DNA"/>
</dbReference>
<accession>A0A1S2QQ11</accession>
<reference evidence="1 2" key="1">
    <citation type="submission" date="2016-10" db="EMBL/GenBank/DDBJ databases">
        <title>Genome sequence of Streptomyces sp. MUSC 1.</title>
        <authorList>
            <person name="Lee L.-H."/>
            <person name="Ser H.-L."/>
            <person name="Law J.W.-F."/>
        </authorList>
    </citation>
    <scope>NUCLEOTIDE SEQUENCE [LARGE SCALE GENOMIC DNA]</scope>
    <source>
        <strain evidence="1 2">MUSC 1</strain>
    </source>
</reference>
<name>A0A1S2QQ11_9ACTN</name>
<dbReference type="OrthoDB" id="4304344at2"/>
<comment type="caution">
    <text evidence="1">The sequence shown here is derived from an EMBL/GenBank/DDBJ whole genome shotgun (WGS) entry which is preliminary data.</text>
</comment>
<dbReference type="Proteomes" id="UP000179642">
    <property type="component" value="Unassembled WGS sequence"/>
</dbReference>
<gene>
    <name evidence="1" type="ORF">BIV23_01675</name>
</gene>
<organism evidence="1 2">
    <name type="scientific">Streptomyces monashensis</name>
    <dbReference type="NCBI Taxonomy" id="1678012"/>
    <lineage>
        <taxon>Bacteria</taxon>
        <taxon>Bacillati</taxon>
        <taxon>Actinomycetota</taxon>
        <taxon>Actinomycetes</taxon>
        <taxon>Kitasatosporales</taxon>
        <taxon>Streptomycetaceae</taxon>
        <taxon>Streptomyces</taxon>
    </lineage>
</organism>
<keyword evidence="2" id="KW-1185">Reference proteome</keyword>
<dbReference type="AlphaFoldDB" id="A0A1S2QQ11"/>
<evidence type="ECO:0000313" key="1">
    <source>
        <dbReference type="EMBL" id="OIK07717.1"/>
    </source>
</evidence>
<proteinExistence type="predicted"/>
<dbReference type="RefSeq" id="WP_071378891.1">
    <property type="nucleotide sequence ID" value="NZ_MLYO01000009.1"/>
</dbReference>
<evidence type="ECO:0000313" key="2">
    <source>
        <dbReference type="Proteomes" id="UP000179642"/>
    </source>
</evidence>